<dbReference type="InterPro" id="IPR029044">
    <property type="entry name" value="Nucleotide-diphossugar_trans"/>
</dbReference>
<dbReference type="EMBL" id="JALIRP010000007">
    <property type="protein sequence ID" value="MCJ8013523.1"/>
    <property type="molecule type" value="Genomic_DNA"/>
</dbReference>
<dbReference type="InterPro" id="IPR001173">
    <property type="entry name" value="Glyco_trans_2-like"/>
</dbReference>
<sequence>MKDKTRVSGFLDPFSLECFRDLCDLHQIDLKSWRQHIADVQPDILLVVSASKDWKSNKNKLLRILEHCKNNGMETVFISVNHKISDRIKEVSTRIYDLPMNYKTVQQDPSAISLYKKRVQQFIGRQLAEQKENEAVSVITCTKREHLIENVFANYIRQEWAAKELIIILNNNEMDISKWKEKAATYEGITVYQVPEDQNLGACLNFGVSRAKYDYIAKLDDDDYYAPFYLTDMMHAFGESDADIVGKRAFFIYFERKKCLALKYPDRQNRYVSHLAGATLVVKKNVFDHVTFRTDIVVGSDSLFLKDCREQGFRFFAADKFNYTCIRRPKFHEHTWKVKDKELLHKCLIMNCDGDYQSCVTI</sequence>
<dbReference type="PANTHER" id="PTHR43685:SF2">
    <property type="entry name" value="GLYCOSYLTRANSFERASE 2-LIKE DOMAIN-CONTAINING PROTEIN"/>
    <property type="match status" value="1"/>
</dbReference>
<accession>A0A9X1WR55</accession>
<evidence type="ECO:0000313" key="3">
    <source>
        <dbReference type="Proteomes" id="UP001139347"/>
    </source>
</evidence>
<protein>
    <submittedName>
        <fullName evidence="2">Glycosyltransferase</fullName>
    </submittedName>
</protein>
<keyword evidence="3" id="KW-1185">Reference proteome</keyword>
<dbReference type="Proteomes" id="UP001139347">
    <property type="component" value="Unassembled WGS sequence"/>
</dbReference>
<dbReference type="InterPro" id="IPR050834">
    <property type="entry name" value="Glycosyltransf_2"/>
</dbReference>
<dbReference type="Gene3D" id="3.90.550.10">
    <property type="entry name" value="Spore Coat Polysaccharide Biosynthesis Protein SpsA, Chain A"/>
    <property type="match status" value="1"/>
</dbReference>
<evidence type="ECO:0000313" key="2">
    <source>
        <dbReference type="EMBL" id="MCJ8013523.1"/>
    </source>
</evidence>
<reference evidence="2" key="1">
    <citation type="submission" date="2022-04" db="EMBL/GenBank/DDBJ databases">
        <title>Paenibacillus mangrovi sp. nov., a novel endophytic bacterium isolated from bark of Kandelia candel.</title>
        <authorList>
            <person name="Tuo L."/>
        </authorList>
    </citation>
    <scope>NUCLEOTIDE SEQUENCE</scope>
    <source>
        <strain evidence="2">KQZ6P-2</strain>
    </source>
</reference>
<dbReference type="AlphaFoldDB" id="A0A9X1WR55"/>
<name>A0A9X1WR55_9BACL</name>
<dbReference type="SUPFAM" id="SSF53448">
    <property type="entry name" value="Nucleotide-diphospho-sugar transferases"/>
    <property type="match status" value="1"/>
</dbReference>
<dbReference type="CDD" id="cd00761">
    <property type="entry name" value="Glyco_tranf_GTA_type"/>
    <property type="match status" value="1"/>
</dbReference>
<dbReference type="RefSeq" id="WP_244727069.1">
    <property type="nucleotide sequence ID" value="NZ_JALIRP010000007.1"/>
</dbReference>
<dbReference type="Pfam" id="PF00535">
    <property type="entry name" value="Glycos_transf_2"/>
    <property type="match status" value="1"/>
</dbReference>
<evidence type="ECO:0000259" key="1">
    <source>
        <dbReference type="Pfam" id="PF00535"/>
    </source>
</evidence>
<organism evidence="2 3">
    <name type="scientific">Paenibacillus mangrovi</name>
    <dbReference type="NCBI Taxonomy" id="2931978"/>
    <lineage>
        <taxon>Bacteria</taxon>
        <taxon>Bacillati</taxon>
        <taxon>Bacillota</taxon>
        <taxon>Bacilli</taxon>
        <taxon>Bacillales</taxon>
        <taxon>Paenibacillaceae</taxon>
        <taxon>Paenibacillus</taxon>
    </lineage>
</organism>
<dbReference type="PANTHER" id="PTHR43685">
    <property type="entry name" value="GLYCOSYLTRANSFERASE"/>
    <property type="match status" value="1"/>
</dbReference>
<comment type="caution">
    <text evidence="2">The sequence shown here is derived from an EMBL/GenBank/DDBJ whole genome shotgun (WGS) entry which is preliminary data.</text>
</comment>
<proteinExistence type="predicted"/>
<feature type="domain" description="Glycosyltransferase 2-like" evidence="1">
    <location>
        <begin position="138"/>
        <end position="247"/>
    </location>
</feature>
<gene>
    <name evidence="2" type="ORF">MUG84_17500</name>
</gene>